<dbReference type="NCBIfam" id="TIGR00299">
    <property type="entry name" value="nickel pincer cofactor biosynthesis protein LarC"/>
    <property type="match status" value="1"/>
</dbReference>
<dbReference type="Gene3D" id="3.10.20.300">
    <property type="entry name" value="mk0293 like domain"/>
    <property type="match status" value="1"/>
</dbReference>
<evidence type="ECO:0000256" key="1">
    <source>
        <dbReference type="ARBA" id="ARBA00022596"/>
    </source>
</evidence>
<dbReference type="HAMAP" id="MF_01074">
    <property type="entry name" value="LarC"/>
    <property type="match status" value="1"/>
</dbReference>
<dbReference type="PANTHER" id="PTHR36566">
    <property type="entry name" value="NICKEL INSERTION PROTEIN-RELATED"/>
    <property type="match status" value="1"/>
</dbReference>
<evidence type="ECO:0000313" key="3">
    <source>
        <dbReference type="EMBL" id="CAA9576041.1"/>
    </source>
</evidence>
<dbReference type="Gene3D" id="3.30.70.1380">
    <property type="entry name" value="Transcriptional regulatory protein pf0864 domain like"/>
    <property type="match status" value="1"/>
</dbReference>
<accession>A0A6J4VF69</accession>
<keyword evidence="1 2" id="KW-0533">Nickel</keyword>
<name>A0A6J4VF69_9BACT</name>
<reference evidence="3" key="1">
    <citation type="submission" date="2020-02" db="EMBL/GenBank/DDBJ databases">
        <authorList>
            <person name="Meier V. D."/>
        </authorList>
    </citation>
    <scope>NUCLEOTIDE SEQUENCE</scope>
    <source>
        <strain evidence="3">AVDCRST_MAG19</strain>
    </source>
</reference>
<dbReference type="GO" id="GO:0016151">
    <property type="term" value="F:nickel cation binding"/>
    <property type="evidence" value="ECO:0007669"/>
    <property type="project" value="UniProtKB-UniRule"/>
</dbReference>
<protein>
    <recommendedName>
        <fullName evidence="2">Putative nickel insertion protein</fullName>
    </recommendedName>
</protein>
<gene>
    <name evidence="3" type="ORF">AVDCRST_MAG19-3366</name>
</gene>
<dbReference type="PANTHER" id="PTHR36566:SF1">
    <property type="entry name" value="PYRIDINIUM-3,5-BISTHIOCARBOXYLIC ACID MONONUCLEOTIDE NICKEL INSERTION PROTEIN"/>
    <property type="match status" value="1"/>
</dbReference>
<sequence length="408" mass="43291">MRIAFFDPFSGASGDMILGALLDAGLPLPALRAELGKLDLAGYDLRVESVERHGLRGTRAVVAVGEDGASRDWAAIRSLLQASALDAPVREAALAVFGRLAEAEAHVHGVDVEAVHFHEVGGVDAIVDIAGACIGLALLGVERVYSGPPRLGTGFVDSQHGLIPVPAPATAELLARAGTPTAGPDPGAERVEAELLTPTGAALLTTLAEFRRPDFAPSAVGYGFGSRQLPWPNALRVWIGAVADEATEGDGDLLLETNLDDMNPQFYEPLLERLFAAGAHDAWLTPIAMKKGRPATLVSVLAAAARRGALEDVLIEHSTTLGVRASRVDRVKAARREETAVTRWGDVRVKLRGWNGRVIDAAPEYDDCLAVARAQNVPIREVWNEAHRIGETYVGRRFSAEGTLARGA</sequence>
<evidence type="ECO:0000256" key="2">
    <source>
        <dbReference type="HAMAP-Rule" id="MF_01074"/>
    </source>
</evidence>
<comment type="similarity">
    <text evidence="2">Belongs to the LarC family.</text>
</comment>
<organism evidence="3">
    <name type="scientific">uncultured Thermomicrobiales bacterium</name>
    <dbReference type="NCBI Taxonomy" id="1645740"/>
    <lineage>
        <taxon>Bacteria</taxon>
        <taxon>Pseudomonadati</taxon>
        <taxon>Thermomicrobiota</taxon>
        <taxon>Thermomicrobia</taxon>
        <taxon>Thermomicrobiales</taxon>
        <taxon>environmental samples</taxon>
    </lineage>
</organism>
<proteinExistence type="inferred from homology"/>
<dbReference type="AlphaFoldDB" id="A0A6J4VF69"/>
<dbReference type="GO" id="GO:0016829">
    <property type="term" value="F:lyase activity"/>
    <property type="evidence" value="ECO:0007669"/>
    <property type="project" value="UniProtKB-UniRule"/>
</dbReference>
<keyword evidence="2" id="KW-0456">Lyase</keyword>
<dbReference type="Pfam" id="PF01969">
    <property type="entry name" value="Ni_insertion"/>
    <property type="match status" value="1"/>
</dbReference>
<dbReference type="InterPro" id="IPR002822">
    <property type="entry name" value="Ni_insertion"/>
</dbReference>
<dbReference type="EMBL" id="CADCWL010000186">
    <property type="protein sequence ID" value="CAA9576041.1"/>
    <property type="molecule type" value="Genomic_DNA"/>
</dbReference>